<reference evidence="1" key="1">
    <citation type="submission" date="2023-07" db="EMBL/GenBank/DDBJ databases">
        <title>draft genome sequence of fig (Ficus carica).</title>
        <authorList>
            <person name="Takahashi T."/>
            <person name="Nishimura K."/>
        </authorList>
    </citation>
    <scope>NUCLEOTIDE SEQUENCE</scope>
</reference>
<evidence type="ECO:0000313" key="1">
    <source>
        <dbReference type="EMBL" id="GMN41272.1"/>
    </source>
</evidence>
<organism evidence="1 2">
    <name type="scientific">Ficus carica</name>
    <name type="common">Common fig</name>
    <dbReference type="NCBI Taxonomy" id="3494"/>
    <lineage>
        <taxon>Eukaryota</taxon>
        <taxon>Viridiplantae</taxon>
        <taxon>Streptophyta</taxon>
        <taxon>Embryophyta</taxon>
        <taxon>Tracheophyta</taxon>
        <taxon>Spermatophyta</taxon>
        <taxon>Magnoliopsida</taxon>
        <taxon>eudicotyledons</taxon>
        <taxon>Gunneridae</taxon>
        <taxon>Pentapetalae</taxon>
        <taxon>rosids</taxon>
        <taxon>fabids</taxon>
        <taxon>Rosales</taxon>
        <taxon>Moraceae</taxon>
        <taxon>Ficeae</taxon>
        <taxon>Ficus</taxon>
    </lineage>
</organism>
<dbReference type="AlphaFoldDB" id="A0AA87ZXG5"/>
<accession>A0AA87ZXG5</accession>
<comment type="caution">
    <text evidence="1">The sequence shown here is derived from an EMBL/GenBank/DDBJ whole genome shotgun (WGS) entry which is preliminary data.</text>
</comment>
<dbReference type="Gramene" id="FCD_00015092-RA">
    <property type="protein sequence ID" value="FCD_00015092-RA:cds"/>
    <property type="gene ID" value="FCD_00015092"/>
</dbReference>
<proteinExistence type="predicted"/>
<dbReference type="Proteomes" id="UP001187192">
    <property type="component" value="Unassembled WGS sequence"/>
</dbReference>
<dbReference type="EMBL" id="BTGU01000012">
    <property type="protein sequence ID" value="GMN41272.1"/>
    <property type="molecule type" value="Genomic_DNA"/>
</dbReference>
<protein>
    <submittedName>
        <fullName evidence="1">Uncharacterized protein</fullName>
    </submittedName>
</protein>
<sequence>MEISIERVENEDEYMVRVDNINNRFTRTTTYAKSESHTKQWVQHIQRIYRLKLRRRNLVVSLSADRSFNYAKGRSLLTKAKVAKKMEKDHGWLMPKLVELRELAAQRNNVINFSHCSLAKFCQGCAWRRTQPREA</sequence>
<name>A0AA87ZXG5_FICCA</name>
<evidence type="ECO:0000313" key="2">
    <source>
        <dbReference type="Proteomes" id="UP001187192"/>
    </source>
</evidence>
<keyword evidence="2" id="KW-1185">Reference proteome</keyword>
<gene>
    <name evidence="1" type="ORF">TIFTF001_010490</name>
</gene>